<dbReference type="InterPro" id="IPR052511">
    <property type="entry name" value="ATP-dep_Helicase"/>
</dbReference>
<protein>
    <submittedName>
        <fullName evidence="12">ATP-dependent Lhr-like helicase</fullName>
    </submittedName>
</protein>
<dbReference type="Gene3D" id="3.40.50.300">
    <property type="entry name" value="P-loop containing nucleotide triphosphate hydrolases"/>
    <property type="match status" value="2"/>
</dbReference>
<dbReference type="Pfam" id="PF00271">
    <property type="entry name" value="Helicase_C"/>
    <property type="match status" value="1"/>
</dbReference>
<keyword evidence="5" id="KW-0067">ATP-binding</keyword>
<accession>A0A4Q0NTB5</accession>
<dbReference type="InterPro" id="IPR013701">
    <property type="entry name" value="Lhr-like_DEAD/DEAH_assoc"/>
</dbReference>
<dbReference type="NCBIfam" id="TIGR04121">
    <property type="entry name" value="DEXH_lig_assoc"/>
    <property type="match status" value="1"/>
</dbReference>
<dbReference type="GO" id="GO:0003677">
    <property type="term" value="F:DNA binding"/>
    <property type="evidence" value="ECO:0007669"/>
    <property type="project" value="UniProtKB-KW"/>
</dbReference>
<dbReference type="GO" id="GO:0006281">
    <property type="term" value="P:DNA repair"/>
    <property type="evidence" value="ECO:0007669"/>
    <property type="project" value="UniProtKB-KW"/>
</dbReference>
<keyword evidence="7" id="KW-0234">DNA repair</keyword>
<dbReference type="InterPro" id="IPR011545">
    <property type="entry name" value="DEAD/DEAH_box_helicase_dom"/>
</dbReference>
<dbReference type="InterPro" id="IPR027417">
    <property type="entry name" value="P-loop_NTPase"/>
</dbReference>
<evidence type="ECO:0000256" key="8">
    <source>
        <dbReference type="ARBA" id="ARBA00023235"/>
    </source>
</evidence>
<dbReference type="Pfam" id="PF19306">
    <property type="entry name" value="WHD_Lhr"/>
    <property type="match status" value="1"/>
</dbReference>
<dbReference type="GO" id="GO:0004386">
    <property type="term" value="F:helicase activity"/>
    <property type="evidence" value="ECO:0007669"/>
    <property type="project" value="UniProtKB-KW"/>
</dbReference>
<proteinExistence type="inferred from homology"/>
<evidence type="ECO:0000313" key="12">
    <source>
        <dbReference type="EMBL" id="RXG14319.1"/>
    </source>
</evidence>
<keyword evidence="13" id="KW-1185">Reference proteome</keyword>
<dbReference type="EMBL" id="QOVI01000004">
    <property type="protein sequence ID" value="RXG14319.1"/>
    <property type="molecule type" value="Genomic_DNA"/>
</dbReference>
<keyword evidence="1" id="KW-0547">Nucleotide-binding</keyword>
<keyword evidence="3" id="KW-0378">Hydrolase</keyword>
<name>A0A4Q0NTB5_9FLAO</name>
<dbReference type="SMART" id="SM00487">
    <property type="entry name" value="DEXDc"/>
    <property type="match status" value="1"/>
</dbReference>
<evidence type="ECO:0000256" key="5">
    <source>
        <dbReference type="ARBA" id="ARBA00022840"/>
    </source>
</evidence>
<evidence type="ECO:0000256" key="6">
    <source>
        <dbReference type="ARBA" id="ARBA00023125"/>
    </source>
</evidence>
<feature type="domain" description="Helicase C-terminal" evidence="11">
    <location>
        <begin position="263"/>
        <end position="422"/>
    </location>
</feature>
<dbReference type="PANTHER" id="PTHR47962">
    <property type="entry name" value="ATP-DEPENDENT HELICASE LHR-RELATED-RELATED"/>
    <property type="match status" value="1"/>
</dbReference>
<evidence type="ECO:0000256" key="1">
    <source>
        <dbReference type="ARBA" id="ARBA00022741"/>
    </source>
</evidence>
<dbReference type="PROSITE" id="PS51192">
    <property type="entry name" value="HELICASE_ATP_BIND_1"/>
    <property type="match status" value="1"/>
</dbReference>
<dbReference type="InterPro" id="IPR017170">
    <property type="entry name" value="Lhr-like"/>
</dbReference>
<dbReference type="Pfam" id="PF00270">
    <property type="entry name" value="DEAD"/>
    <property type="match status" value="1"/>
</dbReference>
<sequence length="834" mass="95294">MPQAKTEGFISLMTQKQLHTLAKSWFKDQGWKPFAFQEETWEAFLDGKNGLLNAPTGSGKTYALWVAFVLDYIKNNPGYKTKHKAGLKAIWITPLRALSVEIAQAAQRFADGLETQLTVGIRTGDTPQAERAKQKRKMPDLLITTPESLQLLLTSKGYEKVFKDCTAIVIDEWHELLGSKRGVQTELGLSRLKAIAPKLRIWGISATIGNLDQAREVLLGPDSQAFKNSILVKANLGKTYKVESIIPETMEKFPWRGHMGLHLLEEVVPIINNSKTTLLFTNTRAQCELWFQKMMYKHPEFAGEMAMHHGSINKETRLWVEQAIHNESLKAVICTSSLDLGVDFAPVESIIQIGGPKGVARFLQRAGRSGHQPGKESVIYFLPTHAIELIEASALGKAAINQVVEDRIPYLLSFDVLIQYLTTLAVADGFYPAEIWKEVKQTFCFQAMTEDQWRWILNFITKGSQSLQAYDEYKKIEIEEDGKFKVHSKAVAMRHRLQIGTIVGDAALQVKYLKGGYIGTVEEWFISKLSPGDVFTFAGKNLELYRIKGMQVLVKKAKTKKQARVVSWMGGRLTLSAQMSELLREELYSANLPLDQQTRELQALKDIFDRQRLESIVPNNDQFLIETFKSREGYHHIFYPFEGRFVHEALGSLLAYRISLLSPITFSIAFNDYGFEILSDQKIDMQQVLDNDLFTSAYLFEDLQRSLNSTEMARRKFRDIAVISGMVFTGFPGKIVKNKHLQSNSQLLFEVFRDYEPENLLFQQAYRETFEHQLEEGRLRIALERIEKQEIIVKNCEKATPFSFPIITDRLREKLSSEKLEDRIKNMLRYLDKI</sequence>
<evidence type="ECO:0000313" key="13">
    <source>
        <dbReference type="Proteomes" id="UP000289821"/>
    </source>
</evidence>
<keyword evidence="8" id="KW-0413">Isomerase</keyword>
<comment type="similarity">
    <text evidence="9">Belongs to the Lhr helicase family. Lhr-Core subfamily.</text>
</comment>
<dbReference type="InterPro" id="IPR045628">
    <property type="entry name" value="Lhr_WH_dom"/>
</dbReference>
<comment type="caution">
    <text evidence="12">The sequence shown here is derived from an EMBL/GenBank/DDBJ whole genome shotgun (WGS) entry which is preliminary data.</text>
</comment>
<evidence type="ECO:0000256" key="9">
    <source>
        <dbReference type="ARBA" id="ARBA00093467"/>
    </source>
</evidence>
<gene>
    <name evidence="12" type="ORF">DSM04_104428</name>
</gene>
<dbReference type="SMART" id="SM00490">
    <property type="entry name" value="HELICc"/>
    <property type="match status" value="1"/>
</dbReference>
<keyword evidence="2" id="KW-0227">DNA damage</keyword>
<dbReference type="PIRSF" id="PIRSF037307">
    <property type="entry name" value="Lhr-like_helic_prd"/>
    <property type="match status" value="1"/>
</dbReference>
<dbReference type="AlphaFoldDB" id="A0A4Q0NTB5"/>
<dbReference type="InterPro" id="IPR001650">
    <property type="entry name" value="Helicase_C-like"/>
</dbReference>
<dbReference type="Proteomes" id="UP000289821">
    <property type="component" value="Unassembled WGS sequence"/>
</dbReference>
<evidence type="ECO:0000256" key="2">
    <source>
        <dbReference type="ARBA" id="ARBA00022763"/>
    </source>
</evidence>
<feature type="domain" description="Helicase ATP-binding" evidence="10">
    <location>
        <begin position="41"/>
        <end position="226"/>
    </location>
</feature>
<dbReference type="PROSITE" id="PS51194">
    <property type="entry name" value="HELICASE_CTER"/>
    <property type="match status" value="1"/>
</dbReference>
<evidence type="ECO:0000256" key="4">
    <source>
        <dbReference type="ARBA" id="ARBA00022806"/>
    </source>
</evidence>
<dbReference type="CDD" id="cd18796">
    <property type="entry name" value="SF2_C_LHR"/>
    <property type="match status" value="1"/>
</dbReference>
<keyword evidence="6" id="KW-0238">DNA-binding</keyword>
<dbReference type="SUPFAM" id="SSF52540">
    <property type="entry name" value="P-loop containing nucleoside triphosphate hydrolases"/>
    <property type="match status" value="1"/>
</dbReference>
<dbReference type="Pfam" id="PF08494">
    <property type="entry name" value="DEAD_assoc"/>
    <property type="match status" value="1"/>
</dbReference>
<dbReference type="GO" id="GO:0016887">
    <property type="term" value="F:ATP hydrolysis activity"/>
    <property type="evidence" value="ECO:0007669"/>
    <property type="project" value="TreeGrafter"/>
</dbReference>
<dbReference type="InterPro" id="IPR014001">
    <property type="entry name" value="Helicase_ATP-bd"/>
</dbReference>
<keyword evidence="4 12" id="KW-0347">Helicase</keyword>
<organism evidence="12 13">
    <name type="scientific">Leeuwenhoekiella aestuarii</name>
    <dbReference type="NCBI Taxonomy" id="2249426"/>
    <lineage>
        <taxon>Bacteria</taxon>
        <taxon>Pseudomonadati</taxon>
        <taxon>Bacteroidota</taxon>
        <taxon>Flavobacteriia</taxon>
        <taxon>Flavobacteriales</taxon>
        <taxon>Flavobacteriaceae</taxon>
        <taxon>Leeuwenhoekiella</taxon>
    </lineage>
</organism>
<dbReference type="CDD" id="cd17922">
    <property type="entry name" value="DEXHc_LHR-like"/>
    <property type="match status" value="1"/>
</dbReference>
<dbReference type="PANTHER" id="PTHR47962:SF3">
    <property type="entry name" value="LARGE ATP-DEPENDENT HELICASE-RELATED PROTEIN"/>
    <property type="match status" value="1"/>
</dbReference>
<evidence type="ECO:0000256" key="3">
    <source>
        <dbReference type="ARBA" id="ARBA00022801"/>
    </source>
</evidence>
<evidence type="ECO:0000256" key="7">
    <source>
        <dbReference type="ARBA" id="ARBA00023204"/>
    </source>
</evidence>
<dbReference type="GO" id="GO:0005524">
    <property type="term" value="F:ATP binding"/>
    <property type="evidence" value="ECO:0007669"/>
    <property type="project" value="UniProtKB-KW"/>
</dbReference>
<dbReference type="InterPro" id="IPR026362">
    <property type="entry name" value="DEXH_lig_assoc"/>
</dbReference>
<reference evidence="12 13" key="1">
    <citation type="submission" date="2018-07" db="EMBL/GenBank/DDBJ databases">
        <title>Leeuwenhoekiella genomics.</title>
        <authorList>
            <person name="Tahon G."/>
            <person name="Willems A."/>
        </authorList>
    </citation>
    <scope>NUCLEOTIDE SEQUENCE [LARGE SCALE GENOMIC DNA]</scope>
    <source>
        <strain evidence="12 13">R-50232</strain>
    </source>
</reference>
<evidence type="ECO:0000259" key="11">
    <source>
        <dbReference type="PROSITE" id="PS51194"/>
    </source>
</evidence>
<evidence type="ECO:0000259" key="10">
    <source>
        <dbReference type="PROSITE" id="PS51192"/>
    </source>
</evidence>